<feature type="transmembrane region" description="Helical" evidence="2">
    <location>
        <begin position="165"/>
        <end position="185"/>
    </location>
</feature>
<name>A0A9P6DXA6_9AGAM</name>
<evidence type="ECO:0008006" key="5">
    <source>
        <dbReference type="Google" id="ProtNLM"/>
    </source>
</evidence>
<keyword evidence="4" id="KW-1185">Reference proteome</keyword>
<organism evidence="3 4">
    <name type="scientific">Hydnum rufescens UP504</name>
    <dbReference type="NCBI Taxonomy" id="1448309"/>
    <lineage>
        <taxon>Eukaryota</taxon>
        <taxon>Fungi</taxon>
        <taxon>Dikarya</taxon>
        <taxon>Basidiomycota</taxon>
        <taxon>Agaricomycotina</taxon>
        <taxon>Agaricomycetes</taxon>
        <taxon>Cantharellales</taxon>
        <taxon>Hydnaceae</taxon>
        <taxon>Hydnum</taxon>
    </lineage>
</organism>
<dbReference type="Proteomes" id="UP000886523">
    <property type="component" value="Unassembled WGS sequence"/>
</dbReference>
<accession>A0A9P6DXA6</accession>
<proteinExistence type="predicted"/>
<keyword evidence="2" id="KW-0472">Membrane</keyword>
<sequence>MSPFSAPIRTAPRVTTLGEFEIHVQRARAARYVQPPLEDVPTPAPRTAALPPYSQGPDVLPQYSNPKEFSDDKQSVRSMTLDEMPKLSNRTTSDDEEPKTLSRALFLYGFLMPLLWLIGASIIFLDLKYYPDALHDVEDPRTEEERAADLEVIRRAELRWAWRSLYAFVTVTLFTVIILVTYLGVTKKWTGVHS</sequence>
<feature type="region of interest" description="Disordered" evidence="1">
    <location>
        <begin position="36"/>
        <end position="96"/>
    </location>
</feature>
<evidence type="ECO:0000313" key="3">
    <source>
        <dbReference type="EMBL" id="KAF9513685.1"/>
    </source>
</evidence>
<dbReference type="EMBL" id="MU128969">
    <property type="protein sequence ID" value="KAF9513685.1"/>
    <property type="molecule type" value="Genomic_DNA"/>
</dbReference>
<dbReference type="OrthoDB" id="3358294at2759"/>
<evidence type="ECO:0000256" key="2">
    <source>
        <dbReference type="SAM" id="Phobius"/>
    </source>
</evidence>
<protein>
    <recommendedName>
        <fullName evidence="5">Transmembrane protein</fullName>
    </recommendedName>
</protein>
<dbReference type="AlphaFoldDB" id="A0A9P6DXA6"/>
<keyword evidence="2" id="KW-0812">Transmembrane</keyword>
<evidence type="ECO:0000313" key="4">
    <source>
        <dbReference type="Proteomes" id="UP000886523"/>
    </source>
</evidence>
<comment type="caution">
    <text evidence="3">The sequence shown here is derived from an EMBL/GenBank/DDBJ whole genome shotgun (WGS) entry which is preliminary data.</text>
</comment>
<reference evidence="3" key="1">
    <citation type="journal article" date="2020" name="Nat. Commun.">
        <title>Large-scale genome sequencing of mycorrhizal fungi provides insights into the early evolution of symbiotic traits.</title>
        <authorList>
            <person name="Miyauchi S."/>
            <person name="Kiss E."/>
            <person name="Kuo A."/>
            <person name="Drula E."/>
            <person name="Kohler A."/>
            <person name="Sanchez-Garcia M."/>
            <person name="Morin E."/>
            <person name="Andreopoulos B."/>
            <person name="Barry K.W."/>
            <person name="Bonito G."/>
            <person name="Buee M."/>
            <person name="Carver A."/>
            <person name="Chen C."/>
            <person name="Cichocki N."/>
            <person name="Clum A."/>
            <person name="Culley D."/>
            <person name="Crous P.W."/>
            <person name="Fauchery L."/>
            <person name="Girlanda M."/>
            <person name="Hayes R.D."/>
            <person name="Keri Z."/>
            <person name="LaButti K."/>
            <person name="Lipzen A."/>
            <person name="Lombard V."/>
            <person name="Magnuson J."/>
            <person name="Maillard F."/>
            <person name="Murat C."/>
            <person name="Nolan M."/>
            <person name="Ohm R.A."/>
            <person name="Pangilinan J."/>
            <person name="Pereira M.F."/>
            <person name="Perotto S."/>
            <person name="Peter M."/>
            <person name="Pfister S."/>
            <person name="Riley R."/>
            <person name="Sitrit Y."/>
            <person name="Stielow J.B."/>
            <person name="Szollosi G."/>
            <person name="Zifcakova L."/>
            <person name="Stursova M."/>
            <person name="Spatafora J.W."/>
            <person name="Tedersoo L."/>
            <person name="Vaario L.M."/>
            <person name="Yamada A."/>
            <person name="Yan M."/>
            <person name="Wang P."/>
            <person name="Xu J."/>
            <person name="Bruns T."/>
            <person name="Baldrian P."/>
            <person name="Vilgalys R."/>
            <person name="Dunand C."/>
            <person name="Henrissat B."/>
            <person name="Grigoriev I.V."/>
            <person name="Hibbett D."/>
            <person name="Nagy L.G."/>
            <person name="Martin F.M."/>
        </authorList>
    </citation>
    <scope>NUCLEOTIDE SEQUENCE</scope>
    <source>
        <strain evidence="3">UP504</strain>
    </source>
</reference>
<gene>
    <name evidence="3" type="ORF">BS47DRAFT_1393079</name>
</gene>
<keyword evidence="2" id="KW-1133">Transmembrane helix</keyword>
<evidence type="ECO:0000256" key="1">
    <source>
        <dbReference type="SAM" id="MobiDB-lite"/>
    </source>
</evidence>
<feature type="transmembrane region" description="Helical" evidence="2">
    <location>
        <begin position="105"/>
        <end position="125"/>
    </location>
</feature>